<feature type="region of interest" description="Disordered" evidence="1">
    <location>
        <begin position="217"/>
        <end position="243"/>
    </location>
</feature>
<feature type="region of interest" description="Disordered" evidence="1">
    <location>
        <begin position="27"/>
        <end position="48"/>
    </location>
</feature>
<evidence type="ECO:0000256" key="1">
    <source>
        <dbReference type="SAM" id="MobiDB-lite"/>
    </source>
</evidence>
<reference evidence="4" key="1">
    <citation type="journal article" date="2019" name="Int. J. Syst. Evol. Microbiol.">
        <title>The Global Catalogue of Microorganisms (GCM) 10K type strain sequencing project: providing services to taxonomists for standard genome sequencing and annotation.</title>
        <authorList>
            <consortium name="The Broad Institute Genomics Platform"/>
            <consortium name="The Broad Institute Genome Sequencing Center for Infectious Disease"/>
            <person name="Wu L."/>
            <person name="Ma J."/>
        </authorList>
    </citation>
    <scope>NUCLEOTIDE SEQUENCE [LARGE SCALE GENOMIC DNA]</scope>
    <source>
        <strain evidence="4">CGMCC 4.7641</strain>
    </source>
</reference>
<evidence type="ECO:0000313" key="3">
    <source>
        <dbReference type="EMBL" id="MFD2473199.1"/>
    </source>
</evidence>
<evidence type="ECO:0000313" key="4">
    <source>
        <dbReference type="Proteomes" id="UP001597483"/>
    </source>
</evidence>
<feature type="chain" id="PRO_5046597863" description="LppX_LprAFG lipoprotein" evidence="2">
    <location>
        <begin position="30"/>
        <end position="243"/>
    </location>
</feature>
<dbReference type="RefSeq" id="WP_378311487.1">
    <property type="nucleotide sequence ID" value="NZ_JBHUKS010000030.1"/>
</dbReference>
<dbReference type="PROSITE" id="PS51257">
    <property type="entry name" value="PROKAR_LIPOPROTEIN"/>
    <property type="match status" value="1"/>
</dbReference>
<keyword evidence="2" id="KW-0732">Signal</keyword>
<evidence type="ECO:0000256" key="2">
    <source>
        <dbReference type="SAM" id="SignalP"/>
    </source>
</evidence>
<sequence length="243" mass="24985">MIRPVSPRFLLRYGTLAAAAALVSTSCSGSGDTAAPPPAAASPAASSSAAGPLDPAAVKAAMKKSTAVHVKGTNSDGGGMKLDLQLNRDSVSGSIEKDGVVVPVLRVGDKVWMRFSESLTKQAGLPAAAAAMVNDKWVSLDSKLGQGLGEAFKLFLDFDVFVSGMASETDKPGLTTGQPADVAGAPALRYQNDGTTVFVEAVEPHRLLRMESPKEGTMEFTGWDKPVPAQAPPAAEIYSGPGS</sequence>
<evidence type="ECO:0008006" key="5">
    <source>
        <dbReference type="Google" id="ProtNLM"/>
    </source>
</evidence>
<name>A0ABW5HK09_9PSEU</name>
<keyword evidence="4" id="KW-1185">Reference proteome</keyword>
<proteinExistence type="predicted"/>
<comment type="caution">
    <text evidence="3">The sequence shown here is derived from an EMBL/GenBank/DDBJ whole genome shotgun (WGS) entry which is preliminary data.</text>
</comment>
<protein>
    <recommendedName>
        <fullName evidence="5">LppX_LprAFG lipoprotein</fullName>
    </recommendedName>
</protein>
<organism evidence="3 4">
    <name type="scientific">Amycolatopsis silviterrae</name>
    <dbReference type="NCBI Taxonomy" id="1656914"/>
    <lineage>
        <taxon>Bacteria</taxon>
        <taxon>Bacillati</taxon>
        <taxon>Actinomycetota</taxon>
        <taxon>Actinomycetes</taxon>
        <taxon>Pseudonocardiales</taxon>
        <taxon>Pseudonocardiaceae</taxon>
        <taxon>Amycolatopsis</taxon>
    </lineage>
</organism>
<dbReference type="EMBL" id="JBHUKS010000030">
    <property type="protein sequence ID" value="MFD2473199.1"/>
    <property type="molecule type" value="Genomic_DNA"/>
</dbReference>
<gene>
    <name evidence="3" type="ORF">ACFSVL_37770</name>
</gene>
<dbReference type="Proteomes" id="UP001597483">
    <property type="component" value="Unassembled WGS sequence"/>
</dbReference>
<accession>A0ABW5HK09</accession>
<feature type="signal peptide" evidence="2">
    <location>
        <begin position="1"/>
        <end position="29"/>
    </location>
</feature>